<accession>A0A497X614</accession>
<dbReference type="RefSeq" id="WP_121022138.1">
    <property type="nucleotide sequence ID" value="NZ_RCCE01000001.1"/>
</dbReference>
<evidence type="ECO:0000313" key="1">
    <source>
        <dbReference type="EMBL" id="RLJ60736.1"/>
    </source>
</evidence>
<dbReference type="Proteomes" id="UP000269157">
    <property type="component" value="Unassembled WGS sequence"/>
</dbReference>
<evidence type="ECO:0000313" key="2">
    <source>
        <dbReference type="Proteomes" id="UP000269157"/>
    </source>
</evidence>
<name>A0A497X614_9RHOB</name>
<keyword evidence="2" id="KW-1185">Reference proteome</keyword>
<gene>
    <name evidence="1" type="ORF">BCF46_0941</name>
</gene>
<dbReference type="AlphaFoldDB" id="A0A497X614"/>
<dbReference type="EMBL" id="RCCE01000001">
    <property type="protein sequence ID" value="RLJ60736.1"/>
    <property type="molecule type" value="Genomic_DNA"/>
</dbReference>
<protein>
    <submittedName>
        <fullName evidence="1">Uncharacterized protein</fullName>
    </submittedName>
</protein>
<reference evidence="1 2" key="1">
    <citation type="submission" date="2018-10" db="EMBL/GenBank/DDBJ databases">
        <title>Genomic Encyclopedia of Archaeal and Bacterial Type Strains, Phase II (KMG-II): from individual species to whole genera.</title>
        <authorList>
            <person name="Goeker M."/>
        </authorList>
    </citation>
    <scope>NUCLEOTIDE SEQUENCE [LARGE SCALE GENOMIC DNA]</scope>
    <source>
        <strain evidence="1 2">DSM 29466</strain>
    </source>
</reference>
<proteinExistence type="predicted"/>
<sequence>MNIIEKKHLLESIIDDYDLQNIDIKHKKGAWSQGLVEVMNGMGLERLSDISVTDFERETFLIADASSSEGVSLIGLAMQRSLETDRYELTALTYLLSQSKKYATTPITERSKFFKTYLNQAQKSSFLSYCKFVIGSSGHHDKWFWKNVSGI</sequence>
<comment type="caution">
    <text evidence="1">The sequence shown here is derived from an EMBL/GenBank/DDBJ whole genome shotgun (WGS) entry which is preliminary data.</text>
</comment>
<organism evidence="1 2">
    <name type="scientific">Litoreibacter meonggei</name>
    <dbReference type="NCBI Taxonomy" id="1049199"/>
    <lineage>
        <taxon>Bacteria</taxon>
        <taxon>Pseudomonadati</taxon>
        <taxon>Pseudomonadota</taxon>
        <taxon>Alphaproteobacteria</taxon>
        <taxon>Rhodobacterales</taxon>
        <taxon>Roseobacteraceae</taxon>
        <taxon>Litoreibacter</taxon>
    </lineage>
</organism>